<name>A0A7W6JDR4_9CAUL</name>
<dbReference type="EMBL" id="JACIDM010000001">
    <property type="protein sequence ID" value="MBB4082257.1"/>
    <property type="molecule type" value="Genomic_DNA"/>
</dbReference>
<dbReference type="Gene3D" id="1.10.1470.10">
    <property type="entry name" value="YjbJ"/>
    <property type="match status" value="1"/>
</dbReference>
<dbReference type="AlphaFoldDB" id="A0A7W6JDR4"/>
<dbReference type="RefSeq" id="WP_183203354.1">
    <property type="nucleotide sequence ID" value="NZ_BAAAER010000004.1"/>
</dbReference>
<feature type="domain" description="CsbD-like" evidence="2">
    <location>
        <begin position="5"/>
        <end position="57"/>
    </location>
</feature>
<dbReference type="InterPro" id="IPR036629">
    <property type="entry name" value="YjbJ_sf"/>
</dbReference>
<reference evidence="3 4" key="1">
    <citation type="submission" date="2020-08" db="EMBL/GenBank/DDBJ databases">
        <title>Genomic Encyclopedia of Type Strains, Phase IV (KMG-IV): sequencing the most valuable type-strain genomes for metagenomic binning, comparative biology and taxonomic classification.</title>
        <authorList>
            <person name="Goeker M."/>
        </authorList>
    </citation>
    <scope>NUCLEOTIDE SEQUENCE [LARGE SCALE GENOMIC DNA]</scope>
    <source>
        <strain evidence="3 4">DSM 23960</strain>
    </source>
</reference>
<dbReference type="Pfam" id="PF05532">
    <property type="entry name" value="CsbD"/>
    <property type="match status" value="1"/>
</dbReference>
<keyword evidence="4" id="KW-1185">Reference proteome</keyword>
<protein>
    <submittedName>
        <fullName evidence="3">Uncharacterized protein YjbJ (UPF0337 family)</fullName>
    </submittedName>
</protein>
<gene>
    <name evidence="3" type="ORF">GGR12_001096</name>
</gene>
<evidence type="ECO:0000259" key="2">
    <source>
        <dbReference type="Pfam" id="PF05532"/>
    </source>
</evidence>
<comment type="caution">
    <text evidence="3">The sequence shown here is derived from an EMBL/GenBank/DDBJ whole genome shotgun (WGS) entry which is preliminary data.</text>
</comment>
<comment type="similarity">
    <text evidence="1">Belongs to the UPF0337 (CsbD) family.</text>
</comment>
<organism evidence="3 4">
    <name type="scientific">Brevundimonas lenta</name>
    <dbReference type="NCBI Taxonomy" id="424796"/>
    <lineage>
        <taxon>Bacteria</taxon>
        <taxon>Pseudomonadati</taxon>
        <taxon>Pseudomonadota</taxon>
        <taxon>Alphaproteobacteria</taxon>
        <taxon>Caulobacterales</taxon>
        <taxon>Caulobacteraceae</taxon>
        <taxon>Brevundimonas</taxon>
    </lineage>
</organism>
<evidence type="ECO:0000313" key="3">
    <source>
        <dbReference type="EMBL" id="MBB4082257.1"/>
    </source>
</evidence>
<accession>A0A7W6JDR4</accession>
<evidence type="ECO:0000313" key="4">
    <source>
        <dbReference type="Proteomes" id="UP000529946"/>
    </source>
</evidence>
<dbReference type="SUPFAM" id="SSF69047">
    <property type="entry name" value="Hypothetical protein YjbJ"/>
    <property type="match status" value="1"/>
</dbReference>
<dbReference type="Proteomes" id="UP000529946">
    <property type="component" value="Unassembled WGS sequence"/>
</dbReference>
<proteinExistence type="inferred from homology"/>
<dbReference type="InterPro" id="IPR008462">
    <property type="entry name" value="CsbD"/>
</dbReference>
<sequence length="61" mass="6505">MPDPDRIEGAAKNLGGKAKEVAGKVTGDEKLKAEGKADQVEGKVQNAWGGLKDTLRDDKRN</sequence>
<evidence type="ECO:0000256" key="1">
    <source>
        <dbReference type="ARBA" id="ARBA00009129"/>
    </source>
</evidence>